<keyword evidence="4" id="KW-0812">Transmembrane</keyword>
<dbReference type="GO" id="GO:0016020">
    <property type="term" value="C:membrane"/>
    <property type="evidence" value="ECO:0007669"/>
    <property type="project" value="InterPro"/>
</dbReference>
<keyword evidence="4" id="KW-0472">Membrane</keyword>
<feature type="transmembrane region" description="Helical" evidence="4">
    <location>
        <begin position="155"/>
        <end position="180"/>
    </location>
</feature>
<keyword evidence="1 2" id="KW-0808">Transferase</keyword>
<dbReference type="InterPro" id="IPR043130">
    <property type="entry name" value="CDP-OH_PTrfase_TM_dom"/>
</dbReference>
<dbReference type="GO" id="GO:0016780">
    <property type="term" value="F:phosphotransferase activity, for other substituted phosphate groups"/>
    <property type="evidence" value="ECO:0007669"/>
    <property type="project" value="InterPro"/>
</dbReference>
<keyword evidence="4" id="KW-1133">Transmembrane helix</keyword>
<evidence type="ECO:0000256" key="4">
    <source>
        <dbReference type="SAM" id="Phobius"/>
    </source>
</evidence>
<evidence type="ECO:0000256" key="2">
    <source>
        <dbReference type="RuleBase" id="RU003750"/>
    </source>
</evidence>
<dbReference type="GO" id="GO:0008654">
    <property type="term" value="P:phospholipid biosynthetic process"/>
    <property type="evidence" value="ECO:0007669"/>
    <property type="project" value="InterPro"/>
</dbReference>
<evidence type="ECO:0000256" key="1">
    <source>
        <dbReference type="ARBA" id="ARBA00022679"/>
    </source>
</evidence>
<comment type="similarity">
    <text evidence="2">Belongs to the CDP-alcohol phosphatidyltransferase class-I family.</text>
</comment>
<evidence type="ECO:0000313" key="5">
    <source>
        <dbReference type="EMBL" id="MBJ7604037.1"/>
    </source>
</evidence>
<accession>A0A934KIC2</accession>
<dbReference type="InterPro" id="IPR000462">
    <property type="entry name" value="CDP-OH_P_trans"/>
</dbReference>
<evidence type="ECO:0000313" key="6">
    <source>
        <dbReference type="Proteomes" id="UP000620075"/>
    </source>
</evidence>
<sequence>MFTTRFQTWVRRKAQGAARLLAALPLTPNMVTVGGMLATFVAAVLAGFGHLRWAGVVLGFAGTFDILDGALARATNRSYPYGAFLDSTTDRGSEGAIYAGVAAFFLWRPGPFTRWEVLACLFALAGSFLVSYVRARAQSLGFRCDSGLFARPERVVLTVVALLVGVPDLLGLVIAVLAVLTNLTALQRIFEVYQQARAERRSAAASPVRPPAGAPKRPAR</sequence>
<dbReference type="Pfam" id="PF01066">
    <property type="entry name" value="CDP-OH_P_transf"/>
    <property type="match status" value="1"/>
</dbReference>
<feature type="transmembrane region" description="Helical" evidence="4">
    <location>
        <begin position="20"/>
        <end position="45"/>
    </location>
</feature>
<dbReference type="InterPro" id="IPR048254">
    <property type="entry name" value="CDP_ALCOHOL_P_TRANSF_CS"/>
</dbReference>
<evidence type="ECO:0000256" key="3">
    <source>
        <dbReference type="SAM" id="MobiDB-lite"/>
    </source>
</evidence>
<reference evidence="5 6" key="1">
    <citation type="submission" date="2020-10" db="EMBL/GenBank/DDBJ databases">
        <title>Ca. Dormibacterota MAGs.</title>
        <authorList>
            <person name="Montgomery K."/>
        </authorList>
    </citation>
    <scope>NUCLEOTIDE SEQUENCE [LARGE SCALE GENOMIC DNA]</scope>
    <source>
        <strain evidence="5">SC8811_S16_3</strain>
    </source>
</reference>
<gene>
    <name evidence="5" type="ORF">JF888_12720</name>
</gene>
<feature type="region of interest" description="Disordered" evidence="3">
    <location>
        <begin position="201"/>
        <end position="220"/>
    </location>
</feature>
<comment type="caution">
    <text evidence="5">The sequence shown here is derived from an EMBL/GenBank/DDBJ whole genome shotgun (WGS) entry which is preliminary data.</text>
</comment>
<dbReference type="AlphaFoldDB" id="A0A934KIC2"/>
<dbReference type="Proteomes" id="UP000620075">
    <property type="component" value="Unassembled WGS sequence"/>
</dbReference>
<dbReference type="Gene3D" id="1.20.120.1760">
    <property type="match status" value="1"/>
</dbReference>
<organism evidence="5 6">
    <name type="scientific">Candidatus Dormiibacter inghamiae</name>
    <dbReference type="NCBI Taxonomy" id="3127013"/>
    <lineage>
        <taxon>Bacteria</taxon>
        <taxon>Bacillati</taxon>
        <taxon>Candidatus Dormiibacterota</taxon>
        <taxon>Candidatus Dormibacteria</taxon>
        <taxon>Candidatus Dormibacterales</taxon>
        <taxon>Candidatus Dormibacteraceae</taxon>
        <taxon>Candidatus Dormiibacter</taxon>
    </lineage>
</organism>
<dbReference type="RefSeq" id="WP_338180988.1">
    <property type="nucleotide sequence ID" value="NZ_JAEKNQ010000050.1"/>
</dbReference>
<proteinExistence type="inferred from homology"/>
<dbReference type="PROSITE" id="PS00379">
    <property type="entry name" value="CDP_ALCOHOL_P_TRANSF"/>
    <property type="match status" value="1"/>
</dbReference>
<dbReference type="EMBL" id="JAEKNQ010000050">
    <property type="protein sequence ID" value="MBJ7604037.1"/>
    <property type="molecule type" value="Genomic_DNA"/>
</dbReference>
<feature type="transmembrane region" description="Helical" evidence="4">
    <location>
        <begin position="115"/>
        <end position="135"/>
    </location>
</feature>
<name>A0A934KIC2_9BACT</name>
<protein>
    <submittedName>
        <fullName evidence="5">CDP-alcohol phosphatidyltransferase family protein</fullName>
    </submittedName>
</protein>